<name>A0A2H0RHZ9_9BACT</name>
<feature type="domain" description="Glycosyltransferase subfamily 4-like N-terminal" evidence="4">
    <location>
        <begin position="65"/>
        <end position="168"/>
    </location>
</feature>
<protein>
    <submittedName>
        <fullName evidence="5">Uncharacterized protein</fullName>
    </submittedName>
</protein>
<gene>
    <name evidence="5" type="ORF">COV09_00220</name>
</gene>
<dbReference type="EMBL" id="PCYJ01000005">
    <property type="protein sequence ID" value="PIR45654.1"/>
    <property type="molecule type" value="Genomic_DNA"/>
</dbReference>
<sequence length="367" mass="41045">MTKILTIGTDRQLFTPGSQVGKRAVAYGRYFKQYYQVVFSLKRHNLTAMEFDSGVMVYPTSSISKIFYLFDAVRIGGQLLKRQPDNWIISAQDPFETGLVACLLAYFYRLPFQIQIHTDFLSPYFARQSFLNWIRVWLARLILPRADQIRVVSERIKHSIIQAGIKAKSEPVVLPIVVNQSGRPDGTGSLKAKYPQFSKIILVVSRLAPEKNIALAIRAFALVVADYPQIGMIIVGSGSEESKLKDLTGQLGLKDKVIFVGQQNNLETFYRTADVLLNPSNYEGYGLVLAEARLADLPVVSTDVGIAQELLRSESVCPAGDEKCLAEKVKLVLSGATQPPVPADLVETDFERYVEKYTNLLKQCQSR</sequence>
<evidence type="ECO:0000256" key="1">
    <source>
        <dbReference type="ARBA" id="ARBA00022676"/>
    </source>
</evidence>
<dbReference type="Proteomes" id="UP000230906">
    <property type="component" value="Unassembled WGS sequence"/>
</dbReference>
<evidence type="ECO:0000259" key="4">
    <source>
        <dbReference type="Pfam" id="PF13579"/>
    </source>
</evidence>
<dbReference type="Pfam" id="PF00534">
    <property type="entry name" value="Glycos_transf_1"/>
    <property type="match status" value="1"/>
</dbReference>
<dbReference type="Pfam" id="PF13579">
    <property type="entry name" value="Glyco_trans_4_4"/>
    <property type="match status" value="1"/>
</dbReference>
<proteinExistence type="predicted"/>
<evidence type="ECO:0000313" key="5">
    <source>
        <dbReference type="EMBL" id="PIR45654.1"/>
    </source>
</evidence>
<reference evidence="5 6" key="1">
    <citation type="submission" date="2017-09" db="EMBL/GenBank/DDBJ databases">
        <title>Depth-based differentiation of microbial function through sediment-hosted aquifers and enrichment of novel symbionts in the deep terrestrial subsurface.</title>
        <authorList>
            <person name="Probst A.J."/>
            <person name="Ladd B."/>
            <person name="Jarett J.K."/>
            <person name="Geller-Mcgrath D.E."/>
            <person name="Sieber C.M."/>
            <person name="Emerson J.B."/>
            <person name="Anantharaman K."/>
            <person name="Thomas B.C."/>
            <person name="Malmstrom R."/>
            <person name="Stieglmeier M."/>
            <person name="Klingl A."/>
            <person name="Woyke T."/>
            <person name="Ryan C.M."/>
            <person name="Banfield J.F."/>
        </authorList>
    </citation>
    <scope>NUCLEOTIDE SEQUENCE [LARGE SCALE GENOMIC DNA]</scope>
    <source>
        <strain evidence="5">CG10_big_fil_rev_8_21_14_0_10_50_13</strain>
    </source>
</reference>
<comment type="caution">
    <text evidence="5">The sequence shown here is derived from an EMBL/GenBank/DDBJ whole genome shotgun (WGS) entry which is preliminary data.</text>
</comment>
<keyword evidence="1" id="KW-0328">Glycosyltransferase</keyword>
<dbReference type="GO" id="GO:0016757">
    <property type="term" value="F:glycosyltransferase activity"/>
    <property type="evidence" value="ECO:0007669"/>
    <property type="project" value="UniProtKB-KW"/>
</dbReference>
<dbReference type="PANTHER" id="PTHR12526">
    <property type="entry name" value="GLYCOSYLTRANSFERASE"/>
    <property type="match status" value="1"/>
</dbReference>
<dbReference type="AlphaFoldDB" id="A0A2H0RHZ9"/>
<dbReference type="Gene3D" id="3.40.50.2000">
    <property type="entry name" value="Glycogen Phosphorylase B"/>
    <property type="match status" value="2"/>
</dbReference>
<dbReference type="InterPro" id="IPR028098">
    <property type="entry name" value="Glyco_trans_4-like_N"/>
</dbReference>
<accession>A0A2H0RHZ9</accession>
<keyword evidence="2" id="KW-0808">Transferase</keyword>
<organism evidence="5 6">
    <name type="scientific">Candidatus Vogelbacteria bacterium CG10_big_fil_rev_8_21_14_0_10_50_13</name>
    <dbReference type="NCBI Taxonomy" id="1975044"/>
    <lineage>
        <taxon>Bacteria</taxon>
        <taxon>Candidatus Vogeliibacteriota</taxon>
    </lineage>
</organism>
<evidence type="ECO:0000256" key="2">
    <source>
        <dbReference type="ARBA" id="ARBA00022679"/>
    </source>
</evidence>
<dbReference type="InterPro" id="IPR001296">
    <property type="entry name" value="Glyco_trans_1"/>
</dbReference>
<evidence type="ECO:0000313" key="6">
    <source>
        <dbReference type="Proteomes" id="UP000230906"/>
    </source>
</evidence>
<dbReference type="PANTHER" id="PTHR12526:SF510">
    <property type="entry name" value="D-INOSITOL 3-PHOSPHATE GLYCOSYLTRANSFERASE"/>
    <property type="match status" value="1"/>
</dbReference>
<feature type="domain" description="Glycosyl transferase family 1" evidence="3">
    <location>
        <begin position="198"/>
        <end position="335"/>
    </location>
</feature>
<dbReference type="SUPFAM" id="SSF53756">
    <property type="entry name" value="UDP-Glycosyltransferase/glycogen phosphorylase"/>
    <property type="match status" value="1"/>
</dbReference>
<evidence type="ECO:0000259" key="3">
    <source>
        <dbReference type="Pfam" id="PF00534"/>
    </source>
</evidence>